<comment type="caution">
    <text evidence="2">The sequence shown here is derived from an EMBL/GenBank/DDBJ whole genome shotgun (WGS) entry which is preliminary data.</text>
</comment>
<organism evidence="2 3">
    <name type="scientific">Ralstonia solanacearum</name>
    <name type="common">Pseudomonas solanacearum</name>
    <dbReference type="NCBI Taxonomy" id="305"/>
    <lineage>
        <taxon>Bacteria</taxon>
        <taxon>Pseudomonadati</taxon>
        <taxon>Pseudomonadota</taxon>
        <taxon>Betaproteobacteria</taxon>
        <taxon>Burkholderiales</taxon>
        <taxon>Burkholderiaceae</taxon>
        <taxon>Ralstonia</taxon>
        <taxon>Ralstonia solanacearum species complex</taxon>
    </lineage>
</organism>
<dbReference type="AlphaFoldDB" id="A0AAE3NH38"/>
<dbReference type="Pfam" id="PF00425">
    <property type="entry name" value="Chorismate_bind"/>
    <property type="match status" value="1"/>
</dbReference>
<dbReference type="InterPro" id="IPR005801">
    <property type="entry name" value="ADC_synthase"/>
</dbReference>
<proteinExistence type="predicted"/>
<evidence type="ECO:0000313" key="2">
    <source>
        <dbReference type="EMBL" id="MDB0521448.1"/>
    </source>
</evidence>
<name>A0AAE3NH38_RALSL</name>
<dbReference type="PANTHER" id="PTHR42839:SF2">
    <property type="entry name" value="ISOCHORISMATE SYNTHASE ENTC"/>
    <property type="match status" value="1"/>
</dbReference>
<sequence length="469" mass="52271">MKKNECGSYWEQACRFFRSTSFAKLEGSYFLHNRNSETVRIGVMCQLSVSVGGGHVTRIEDGQKADAPLPSDGGSFFKHIEKLMKKEAPCFLVVSPDIHRRYVDTSLPQVHLVQPALEFIFSPDEADGQISYARDAACERQGLAMLRAAIEKPLAARQDDPGVLRPFAELAAGWVPAEEDESFLKRLSEAIDNLQAYPDGKMTLTRAYERRMAAKHDPFKLYELHAGINGEYAFSHFFCIQEDVYSVGTTPENVFEIHQNALSVDVVAATCIASTDDRYLARELYDNPKQIKEHRSSLANRQDRFKRFCVDGSIRVVQDMHVKSLRNVCHLHSVFTGKLLPQVTLFDLVGNIFPLLGARPKELLAKADAETAPHRYYAGVVGHLHQGSGGCFLNIRNALLKNEVIHAKVGVGVIKESNPELELVETRDKLSGLLEAIYLWEQSGACESGPELQEGSFPKVAPDVHLADL</sequence>
<dbReference type="Proteomes" id="UP001143674">
    <property type="component" value="Unassembled WGS sequence"/>
</dbReference>
<dbReference type="InterPro" id="IPR015890">
    <property type="entry name" value="Chorismate_C"/>
</dbReference>
<evidence type="ECO:0000313" key="3">
    <source>
        <dbReference type="Proteomes" id="UP001143674"/>
    </source>
</evidence>
<dbReference type="Gene3D" id="3.60.120.10">
    <property type="entry name" value="Anthranilate synthase"/>
    <property type="match status" value="1"/>
</dbReference>
<accession>A0AAE3NH38</accession>
<dbReference type="RefSeq" id="WP_081019812.1">
    <property type="nucleotide sequence ID" value="NZ_CDQJ01000001.1"/>
</dbReference>
<dbReference type="PANTHER" id="PTHR42839">
    <property type="entry name" value="ISOCHORISMATE SYNTHASE ENTC"/>
    <property type="match status" value="1"/>
</dbReference>
<feature type="domain" description="Chorismate-utilising enzyme C-terminal" evidence="1">
    <location>
        <begin position="180"/>
        <end position="429"/>
    </location>
</feature>
<protein>
    <submittedName>
        <fullName evidence="2">Chorismate-binding protein</fullName>
    </submittedName>
</protein>
<reference evidence="2" key="1">
    <citation type="submission" date="2021-09" db="EMBL/GenBank/DDBJ databases">
        <title>Genomic analysis of Ralstonia spp.</title>
        <authorList>
            <person name="Aburjaile F."/>
            <person name="Ariute J.C."/>
            <person name="Pais A.K.L."/>
            <person name="Albuquerque G.M.R."/>
            <person name="Silva A.M.F."/>
            <person name="Brenig B."/>
            <person name="Azevedo V."/>
            <person name="Matiuzzi M."/>
            <person name="Ramos R."/>
            <person name="Goes-Neto A."/>
            <person name="Soares S."/>
            <person name="Iseppon A.M.B."/>
            <person name="Souza E."/>
            <person name="Gama M."/>
        </authorList>
    </citation>
    <scope>NUCLEOTIDE SEQUENCE</scope>
    <source>
        <strain evidence="2">B4</strain>
    </source>
</reference>
<dbReference type="SUPFAM" id="SSF56322">
    <property type="entry name" value="ADC synthase"/>
    <property type="match status" value="1"/>
</dbReference>
<gene>
    <name evidence="2" type="ORF">LBW55_07450</name>
</gene>
<evidence type="ECO:0000259" key="1">
    <source>
        <dbReference type="Pfam" id="PF00425"/>
    </source>
</evidence>
<dbReference type="EMBL" id="JAIVEX010000003">
    <property type="protein sequence ID" value="MDB0521448.1"/>
    <property type="molecule type" value="Genomic_DNA"/>
</dbReference>